<evidence type="ECO:0000259" key="1">
    <source>
        <dbReference type="Pfam" id="PF07944"/>
    </source>
</evidence>
<sequence length="621" mass="70120">MFPLSRRQLLGHSSLLFCGYASSVQAAKFLPGARKLVAKPPLQQFSYDRVRLGESLLREQLDYQTRLFMGIDDDKLLKPFRQRAGQAAPGEDMGGWYDDSKDFHIDPNDWSTANWHGYIPGHSFGQYVSGLARAYAITGDEKIKQKVSGLVNKYALTISPRFFENYYLPAYTYDKLAIGLIDAYQYVGVEESKTALDKLTTAVLPFLPEKALTREERRARPYTQEAEIWDEPYTLPENLFIAWQLGMGERYKDLAARYLQNEAFFDPLAKGISPFKGKHAYSHVNALNSAIQAYFTNGESKYLKAARNGFAFIEAQSFATGGWGPNEELIAPDDTETLLQSLTETHRTFETPCGAYGHFKIARSLLQITKSSHYGDSMERILYNTILGAKPTLPDGSTFYYSDYNQKAHKFFRGEQWPCCSGTFIQLAADYGISTYVQEPERVYVNLYVPSQVRLDYGNHAVSIEQTTKYPFANTSSLKITADKPTRFSVSLRIPAWAGKATAISINGEPQPSEIKAGSFFDLSRTWKNGDLIEIILDMPMRLEALNSAHKDVVALLKGPLVLFPVDADAVNFTREQLLGATQVSDTSWKIKLGEKNIYLKPFIHIKDESYRLYNKILPKV</sequence>
<dbReference type="EMBL" id="BMYZ01000001">
    <property type="protein sequence ID" value="GGY75369.1"/>
    <property type="molecule type" value="Genomic_DNA"/>
</dbReference>
<dbReference type="Proteomes" id="UP000619761">
    <property type="component" value="Unassembled WGS sequence"/>
</dbReference>
<dbReference type="Pfam" id="PF20736">
    <property type="entry name" value="Glyco_hydro127M"/>
    <property type="match status" value="1"/>
</dbReference>
<evidence type="ECO:0000313" key="3">
    <source>
        <dbReference type="EMBL" id="GGY75369.1"/>
    </source>
</evidence>
<feature type="domain" description="Non-reducing end beta-L-arabinofuranosidase-like GH127 catalytic" evidence="1">
    <location>
        <begin position="50"/>
        <end position="431"/>
    </location>
</feature>
<accession>A0ABQ3B4X9</accession>
<evidence type="ECO:0008006" key="5">
    <source>
        <dbReference type="Google" id="ProtNLM"/>
    </source>
</evidence>
<dbReference type="PANTHER" id="PTHR31151:SF0">
    <property type="entry name" value="PROLINE-TRNA LIGASE (DUF1680)"/>
    <property type="match status" value="1"/>
</dbReference>
<proteinExistence type="predicted"/>
<keyword evidence="4" id="KW-1185">Reference proteome</keyword>
<evidence type="ECO:0000259" key="2">
    <source>
        <dbReference type="Pfam" id="PF20736"/>
    </source>
</evidence>
<feature type="domain" description="Non-reducing end beta-L-arabinofuranosidase-like GH127 middle" evidence="2">
    <location>
        <begin position="443"/>
        <end position="539"/>
    </location>
</feature>
<dbReference type="InterPro" id="IPR049046">
    <property type="entry name" value="Beta-AFase-like_GH127_middle"/>
</dbReference>
<dbReference type="InterPro" id="IPR008928">
    <property type="entry name" value="6-hairpin_glycosidase_sf"/>
</dbReference>
<reference evidence="4" key="1">
    <citation type="journal article" date="2019" name="Int. J. Syst. Evol. Microbiol.">
        <title>The Global Catalogue of Microorganisms (GCM) 10K type strain sequencing project: providing services to taxonomists for standard genome sequencing and annotation.</title>
        <authorList>
            <consortium name="The Broad Institute Genomics Platform"/>
            <consortium name="The Broad Institute Genome Sequencing Center for Infectious Disease"/>
            <person name="Wu L."/>
            <person name="Ma J."/>
        </authorList>
    </citation>
    <scope>NUCLEOTIDE SEQUENCE [LARGE SCALE GENOMIC DNA]</scope>
    <source>
        <strain evidence="4">KCTC 32239</strain>
    </source>
</reference>
<evidence type="ECO:0000313" key="4">
    <source>
        <dbReference type="Proteomes" id="UP000619761"/>
    </source>
</evidence>
<dbReference type="PANTHER" id="PTHR31151">
    <property type="entry name" value="PROLINE-TRNA LIGASE (DUF1680)"/>
    <property type="match status" value="1"/>
</dbReference>
<dbReference type="Pfam" id="PF07944">
    <property type="entry name" value="Beta-AFase-like_GH127_cat"/>
    <property type="match status" value="1"/>
</dbReference>
<comment type="caution">
    <text evidence="3">The sequence shown here is derived from an EMBL/GenBank/DDBJ whole genome shotgun (WGS) entry which is preliminary data.</text>
</comment>
<dbReference type="RefSeq" id="WP_189418140.1">
    <property type="nucleotide sequence ID" value="NZ_BMYZ01000001.1"/>
</dbReference>
<dbReference type="SUPFAM" id="SSF48208">
    <property type="entry name" value="Six-hairpin glycosidases"/>
    <property type="match status" value="1"/>
</dbReference>
<protein>
    <recommendedName>
        <fullName evidence="5">Glycosyl hydrolase</fullName>
    </recommendedName>
</protein>
<name>A0ABQ3B4X9_9GAMM</name>
<organism evidence="3 4">
    <name type="scientific">Cellvibrio zantedeschiae</name>
    <dbReference type="NCBI Taxonomy" id="1237077"/>
    <lineage>
        <taxon>Bacteria</taxon>
        <taxon>Pseudomonadati</taxon>
        <taxon>Pseudomonadota</taxon>
        <taxon>Gammaproteobacteria</taxon>
        <taxon>Cellvibrionales</taxon>
        <taxon>Cellvibrionaceae</taxon>
        <taxon>Cellvibrio</taxon>
    </lineage>
</organism>
<gene>
    <name evidence="3" type="ORF">GCM10011613_21100</name>
</gene>
<dbReference type="InterPro" id="IPR012878">
    <property type="entry name" value="Beta-AFase-like_GH127_cat"/>
</dbReference>